<sequence length="198" mass="21919">MTVRTAADLLNLDKKGDVDKKTIKDAYRKQALIHHPDASSSSSSPPTNPSNSDDFQHLTEARDILLLALKNRQGSATNLTSMSDILASPTTSPPPFNVDNLSRPENVVESYVEFAEFVRDKGLGKMEEIIRNREGHSNFGKGSGRLRGSRSGLHYAGRDVSPRPKRGVGKELKEGLDRAYFGPEVGEEVKEGREFPWR</sequence>
<dbReference type="SUPFAM" id="SSF46565">
    <property type="entry name" value="Chaperone J-domain"/>
    <property type="match status" value="1"/>
</dbReference>
<dbReference type="AlphaFoldDB" id="A0A9W7FWE6"/>
<feature type="compositionally biased region" description="Low complexity" evidence="1">
    <location>
        <begin position="39"/>
        <end position="52"/>
    </location>
</feature>
<dbReference type="OrthoDB" id="10250354at2759"/>
<dbReference type="Pfam" id="PF00226">
    <property type="entry name" value="DnaJ"/>
    <property type="match status" value="1"/>
</dbReference>
<evidence type="ECO:0000259" key="2">
    <source>
        <dbReference type="PROSITE" id="PS50076"/>
    </source>
</evidence>
<organism evidence="3 4">
    <name type="scientific">Triparma retinervis</name>
    <dbReference type="NCBI Taxonomy" id="2557542"/>
    <lineage>
        <taxon>Eukaryota</taxon>
        <taxon>Sar</taxon>
        <taxon>Stramenopiles</taxon>
        <taxon>Ochrophyta</taxon>
        <taxon>Bolidophyceae</taxon>
        <taxon>Parmales</taxon>
        <taxon>Triparmaceae</taxon>
        <taxon>Triparma</taxon>
    </lineage>
</organism>
<keyword evidence="4" id="KW-1185">Reference proteome</keyword>
<dbReference type="InterPro" id="IPR036869">
    <property type="entry name" value="J_dom_sf"/>
</dbReference>
<dbReference type="CDD" id="cd06257">
    <property type="entry name" value="DnaJ"/>
    <property type="match status" value="1"/>
</dbReference>
<dbReference type="InterPro" id="IPR001623">
    <property type="entry name" value="DnaJ_domain"/>
</dbReference>
<evidence type="ECO:0000313" key="3">
    <source>
        <dbReference type="EMBL" id="GMI20542.1"/>
    </source>
</evidence>
<dbReference type="Proteomes" id="UP001165082">
    <property type="component" value="Unassembled WGS sequence"/>
</dbReference>
<reference evidence="3" key="1">
    <citation type="submission" date="2022-07" db="EMBL/GenBank/DDBJ databases">
        <title>Genome analysis of Parmales, a sister group of diatoms, reveals the evolutionary specialization of diatoms from phago-mixotrophs to photoautotrophs.</title>
        <authorList>
            <person name="Ban H."/>
            <person name="Sato S."/>
            <person name="Yoshikawa S."/>
            <person name="Kazumasa Y."/>
            <person name="Nakamura Y."/>
            <person name="Ichinomiya M."/>
            <person name="Saitoh K."/>
            <person name="Sato N."/>
            <person name="Blanc-Mathieu R."/>
            <person name="Endo H."/>
            <person name="Kuwata A."/>
            <person name="Ogata H."/>
        </authorList>
    </citation>
    <scope>NUCLEOTIDE SEQUENCE</scope>
</reference>
<evidence type="ECO:0000256" key="1">
    <source>
        <dbReference type="SAM" id="MobiDB-lite"/>
    </source>
</evidence>
<dbReference type="Gene3D" id="1.10.287.110">
    <property type="entry name" value="DnaJ domain"/>
    <property type="match status" value="1"/>
</dbReference>
<feature type="compositionally biased region" description="Basic and acidic residues" evidence="1">
    <location>
        <begin position="156"/>
        <end position="174"/>
    </location>
</feature>
<protein>
    <recommendedName>
        <fullName evidence="2">J domain-containing protein</fullName>
    </recommendedName>
</protein>
<name>A0A9W7FWE6_9STRA</name>
<feature type="region of interest" description="Disordered" evidence="1">
    <location>
        <begin position="135"/>
        <end position="174"/>
    </location>
</feature>
<evidence type="ECO:0000313" key="4">
    <source>
        <dbReference type="Proteomes" id="UP001165082"/>
    </source>
</evidence>
<dbReference type="EMBL" id="BRXZ01008048">
    <property type="protein sequence ID" value="GMI20542.1"/>
    <property type="molecule type" value="Genomic_DNA"/>
</dbReference>
<gene>
    <name evidence="3" type="ORF">TrRE_jg3228</name>
</gene>
<dbReference type="PROSITE" id="PS50076">
    <property type="entry name" value="DNAJ_2"/>
    <property type="match status" value="1"/>
</dbReference>
<proteinExistence type="predicted"/>
<accession>A0A9W7FWE6</accession>
<feature type="domain" description="J" evidence="2">
    <location>
        <begin position="5"/>
        <end position="70"/>
    </location>
</feature>
<feature type="region of interest" description="Disordered" evidence="1">
    <location>
        <begin position="27"/>
        <end position="55"/>
    </location>
</feature>
<comment type="caution">
    <text evidence="3">The sequence shown here is derived from an EMBL/GenBank/DDBJ whole genome shotgun (WGS) entry which is preliminary data.</text>
</comment>
<dbReference type="SMART" id="SM00271">
    <property type="entry name" value="DnaJ"/>
    <property type="match status" value="1"/>
</dbReference>